<dbReference type="GO" id="GO:0004190">
    <property type="term" value="F:aspartic-type endopeptidase activity"/>
    <property type="evidence" value="ECO:0007669"/>
    <property type="project" value="UniProtKB-KW"/>
</dbReference>
<dbReference type="Pfam" id="PF00026">
    <property type="entry name" value="Asp"/>
    <property type="match status" value="2"/>
</dbReference>
<proteinExistence type="inferred from homology"/>
<name>A0A9P6PNQ3_9FUNG</name>
<dbReference type="SUPFAM" id="SSF50630">
    <property type="entry name" value="Acid proteases"/>
    <property type="match status" value="1"/>
</dbReference>
<evidence type="ECO:0000256" key="5">
    <source>
        <dbReference type="RuleBase" id="RU000454"/>
    </source>
</evidence>
<feature type="domain" description="Peptidase A1" evidence="6">
    <location>
        <begin position="25"/>
        <end position="392"/>
    </location>
</feature>
<organism evidence="7 8">
    <name type="scientific">Mortierella polycephala</name>
    <dbReference type="NCBI Taxonomy" id="41804"/>
    <lineage>
        <taxon>Eukaryota</taxon>
        <taxon>Fungi</taxon>
        <taxon>Fungi incertae sedis</taxon>
        <taxon>Mucoromycota</taxon>
        <taxon>Mortierellomycotina</taxon>
        <taxon>Mortierellomycetes</taxon>
        <taxon>Mortierellales</taxon>
        <taxon>Mortierellaceae</taxon>
        <taxon>Mortierella</taxon>
    </lineage>
</organism>
<dbReference type="PRINTS" id="PR00792">
    <property type="entry name" value="PEPSIN"/>
</dbReference>
<dbReference type="PANTHER" id="PTHR47966:SF51">
    <property type="entry name" value="BETA-SITE APP-CLEAVING ENZYME, ISOFORM A-RELATED"/>
    <property type="match status" value="1"/>
</dbReference>
<dbReference type="GO" id="GO:0006508">
    <property type="term" value="P:proteolysis"/>
    <property type="evidence" value="ECO:0007669"/>
    <property type="project" value="UniProtKB-KW"/>
</dbReference>
<feature type="active site" evidence="3">
    <location>
        <position position="43"/>
    </location>
</feature>
<reference evidence="7" key="1">
    <citation type="journal article" date="2020" name="Fungal Divers.">
        <title>Resolving the Mortierellaceae phylogeny through synthesis of multi-gene phylogenetics and phylogenomics.</title>
        <authorList>
            <person name="Vandepol N."/>
            <person name="Liber J."/>
            <person name="Desiro A."/>
            <person name="Na H."/>
            <person name="Kennedy M."/>
            <person name="Barry K."/>
            <person name="Grigoriev I.V."/>
            <person name="Miller A.N."/>
            <person name="O'Donnell K."/>
            <person name="Stajich J.E."/>
            <person name="Bonito G."/>
        </authorList>
    </citation>
    <scope>NUCLEOTIDE SEQUENCE</scope>
    <source>
        <strain evidence="7">KOD948</strain>
    </source>
</reference>
<evidence type="ECO:0000256" key="3">
    <source>
        <dbReference type="PIRSR" id="PIRSR601461-1"/>
    </source>
</evidence>
<evidence type="ECO:0000256" key="4">
    <source>
        <dbReference type="PIRSR" id="PIRSR601461-2"/>
    </source>
</evidence>
<dbReference type="InterPro" id="IPR034164">
    <property type="entry name" value="Pepsin-like_dom"/>
</dbReference>
<dbReference type="CDD" id="cd05471">
    <property type="entry name" value="pepsin_like"/>
    <property type="match status" value="1"/>
</dbReference>
<keyword evidence="5" id="KW-0645">Protease</keyword>
<comment type="similarity">
    <text evidence="1 5">Belongs to the peptidase A1 family.</text>
</comment>
<keyword evidence="4" id="KW-1015">Disulfide bond</keyword>
<dbReference type="Gene3D" id="2.40.70.10">
    <property type="entry name" value="Acid Proteases"/>
    <property type="match status" value="2"/>
</dbReference>
<feature type="disulfide bond" evidence="4">
    <location>
        <begin position="313"/>
        <end position="354"/>
    </location>
</feature>
<dbReference type="Proteomes" id="UP000726737">
    <property type="component" value="Unassembled WGS sequence"/>
</dbReference>
<feature type="active site" evidence="3">
    <location>
        <position position="282"/>
    </location>
</feature>
<sequence length="403" mass="43960">MNVSGLPTDIDALYRIPLFTDGPWFYAPIQLGTPPQGFNLMFDTGSSFSWIQSTDCFDSPELCNNAVKFNTSLSSTLERKPKSITVGYTEGVINARLASDIVTFGAGIVVRPCPPKNDIGAITPAPANGGANDTISTVASQRSTYPSNLFSAFQTFGLSNDISGDSFLMTEQMSVSGFLGASQRQFETHTDYNTHVFAEVVRGLPSPVFSLALTETWGTLTIGGPDPSFYSEPLSWVNTIPHEPGWATRLSSQVELFPRDMDAKYAADPNCVHTGLDRVWFDSGTTYIWGDESAVRSLNRWIGADSETGQVDCASVEQMGSIVFSIGGTVSQPALRLKLSPAEYIVGRSSSRRCFSAFNASKPDKGFWIFGVHLLRGFYTVYHYGYGLIGIGNPPCTPYRVYY</sequence>
<dbReference type="InterPro" id="IPR001461">
    <property type="entry name" value="Aspartic_peptidase_A1"/>
</dbReference>
<accession>A0A9P6PNQ3</accession>
<dbReference type="PROSITE" id="PS51767">
    <property type="entry name" value="PEPTIDASE_A1"/>
    <property type="match status" value="1"/>
</dbReference>
<dbReference type="PROSITE" id="PS00141">
    <property type="entry name" value="ASP_PROTEASE"/>
    <property type="match status" value="1"/>
</dbReference>
<evidence type="ECO:0000256" key="1">
    <source>
        <dbReference type="ARBA" id="ARBA00007447"/>
    </source>
</evidence>
<keyword evidence="8" id="KW-1185">Reference proteome</keyword>
<evidence type="ECO:0000256" key="2">
    <source>
        <dbReference type="ARBA" id="ARBA00022750"/>
    </source>
</evidence>
<dbReference type="EMBL" id="JAAAJA010000650">
    <property type="protein sequence ID" value="KAG0250789.1"/>
    <property type="molecule type" value="Genomic_DNA"/>
</dbReference>
<protein>
    <recommendedName>
        <fullName evidence="6">Peptidase A1 domain-containing protein</fullName>
    </recommendedName>
</protein>
<dbReference type="AlphaFoldDB" id="A0A9P6PNQ3"/>
<dbReference type="OrthoDB" id="547311at2759"/>
<keyword evidence="2 5" id="KW-0064">Aspartyl protease</keyword>
<evidence type="ECO:0000313" key="8">
    <source>
        <dbReference type="Proteomes" id="UP000726737"/>
    </source>
</evidence>
<keyword evidence="5" id="KW-0378">Hydrolase</keyword>
<dbReference type="PANTHER" id="PTHR47966">
    <property type="entry name" value="BETA-SITE APP-CLEAVING ENZYME, ISOFORM A-RELATED"/>
    <property type="match status" value="1"/>
</dbReference>
<evidence type="ECO:0000259" key="6">
    <source>
        <dbReference type="PROSITE" id="PS51767"/>
    </source>
</evidence>
<dbReference type="InterPro" id="IPR033121">
    <property type="entry name" value="PEPTIDASE_A1"/>
</dbReference>
<dbReference type="InterPro" id="IPR001969">
    <property type="entry name" value="Aspartic_peptidase_AS"/>
</dbReference>
<comment type="caution">
    <text evidence="7">The sequence shown here is derived from an EMBL/GenBank/DDBJ whole genome shotgun (WGS) entry which is preliminary data.</text>
</comment>
<evidence type="ECO:0000313" key="7">
    <source>
        <dbReference type="EMBL" id="KAG0250789.1"/>
    </source>
</evidence>
<dbReference type="InterPro" id="IPR021109">
    <property type="entry name" value="Peptidase_aspartic_dom_sf"/>
</dbReference>
<gene>
    <name evidence="7" type="ORF">BG011_008104</name>
</gene>